<feature type="signal peptide" evidence="2">
    <location>
        <begin position="1"/>
        <end position="37"/>
    </location>
</feature>
<dbReference type="InterPro" id="IPR011048">
    <property type="entry name" value="Haem_d1_sf"/>
</dbReference>
<dbReference type="AlphaFoldDB" id="A0A2I0SHW3"/>
<dbReference type="RefSeq" id="WP_103552633.1">
    <property type="nucleotide sequence ID" value="NZ_KZ626912.1"/>
</dbReference>
<dbReference type="Proteomes" id="UP000236178">
    <property type="component" value="Unassembled WGS sequence"/>
</dbReference>
<sequence length="1026" mass="106148">MGRNAPRRRGTSAVVSTLAVALAAAAIAVLPQNGASADPAGSASEITLADPADTQPRTDRPLVAGTSGFLHRQTGITGLLWTDYADGTSTVVKNAAGVYTPEGSCASLGGPNCAVAWYGSDSDLVALPSAGSVALWDPATRTTTSITTKEAYRGLAGRTVLTEYAVHDRVDGTWRSRAIKPASVRITSLAVRAADAHGVLIDRGSTVDYLDLATATATPAFPSPGSRQYALLDDDRIGWYDSASSDLHLKPRTDPGADEQVIDLPSPGTQLDGAPVLSGDWLLLPLYTGTGTSELRAVSLKDGSSHTLAAEAGSYLLGASGGTALVTGGTGADDWWVRRFTEAADGTPGLEQLARIPAKENAKTGLALSRGSLRVAEDDPSGTADTTSLRTLAVTGGQLTASAPEAGDEVLSRCPYPGVTCSVLWGNRGDDPRDAFLGTTGSGLTGKDRLSAMTDGSSDWTLEFGTTGGHIVDVSDDYAVYESGGTAPEQYIGEFGQGQKLKRSVRAAALNGSTLWSASTTGKLTPYSLAEDKTLATVTVPGMSCVPSELQAAGRWVYWACGTDSAGVYDTKAATSRAVSGGDVLLGDGFTVRHDHAAGTLVLTEAATGATRVLASDLPEKGTATDRRYRWTVDEYTGLVAWFDLFEQTHVATTGVTPSTVTAFRSETTSFVGSGTPFQGSWLLSRPVSSWSVTFASVQSGARGKATRTVTGGASTAWVATDWSGTTVDNARFPNGGFTWTLKATGTGTASAVTVATGEGFLQGGAPVRHDFGSVDGVDGRGDLLTLNSSGGLTFQSGTGTGKFGEKISGSGWATSIKAVPFGDLNGDRCNDVLVRLSSGALRAYKPRCGAAVTPTTSYTTLASSGWTQYDVLTSPGDVSGDGRPDLIARVASTGTVYLYKGTSTGTLSARVKLYDNWKSYKKIVGAGDLNGDGIGDLLAQDTSNTLYRYTGKGDGTFAARVKVFGDWGGSYDTVVVVGDITDDGRADLVSRDTGGNLYRNNGDGKGSFGSRTKIATGWGGYRSVS</sequence>
<dbReference type="InterPro" id="IPR028994">
    <property type="entry name" value="Integrin_alpha_N"/>
</dbReference>
<dbReference type="InterPro" id="IPR013517">
    <property type="entry name" value="FG-GAP"/>
</dbReference>
<dbReference type="SUPFAM" id="SSF69318">
    <property type="entry name" value="Integrin alpha N-terminal domain"/>
    <property type="match status" value="1"/>
</dbReference>
<dbReference type="PANTHER" id="PTHR44103">
    <property type="entry name" value="PROPROTEIN CONVERTASE P"/>
    <property type="match status" value="1"/>
</dbReference>
<evidence type="ECO:0000313" key="4">
    <source>
        <dbReference type="Proteomes" id="UP000236178"/>
    </source>
</evidence>
<proteinExistence type="predicted"/>
<comment type="caution">
    <text evidence="3">The sequence shown here is derived from an EMBL/GenBank/DDBJ whole genome shotgun (WGS) entry which is preliminary data.</text>
</comment>
<feature type="chain" id="PRO_5014144510" evidence="2">
    <location>
        <begin position="38"/>
        <end position="1026"/>
    </location>
</feature>
<protein>
    <submittedName>
        <fullName evidence="3">VCBS repeat-containing protein</fullName>
    </submittedName>
</protein>
<organism evidence="3 4">
    <name type="scientific">Streptomyces populi</name>
    <dbReference type="NCBI Taxonomy" id="2058924"/>
    <lineage>
        <taxon>Bacteria</taxon>
        <taxon>Bacillati</taxon>
        <taxon>Actinomycetota</taxon>
        <taxon>Actinomycetes</taxon>
        <taxon>Kitasatosporales</taxon>
        <taxon>Streptomycetaceae</taxon>
        <taxon>Streptomyces</taxon>
    </lineage>
</organism>
<dbReference type="EMBL" id="PJOS01000073">
    <property type="protein sequence ID" value="PKT69510.1"/>
    <property type="molecule type" value="Genomic_DNA"/>
</dbReference>
<accession>A0A2I0SHW3</accession>
<evidence type="ECO:0000256" key="1">
    <source>
        <dbReference type="ARBA" id="ARBA00022729"/>
    </source>
</evidence>
<keyword evidence="4" id="KW-1185">Reference proteome</keyword>
<dbReference type="SUPFAM" id="SSF51004">
    <property type="entry name" value="C-terminal (heme d1) domain of cytochrome cd1-nitrite reductase"/>
    <property type="match status" value="1"/>
</dbReference>
<evidence type="ECO:0000256" key="2">
    <source>
        <dbReference type="SAM" id="SignalP"/>
    </source>
</evidence>
<keyword evidence="1 2" id="KW-0732">Signal</keyword>
<dbReference type="Gene3D" id="2.130.10.130">
    <property type="entry name" value="Integrin alpha, N-terminal"/>
    <property type="match status" value="1"/>
</dbReference>
<gene>
    <name evidence="3" type="ORF">CW362_29330</name>
</gene>
<evidence type="ECO:0000313" key="3">
    <source>
        <dbReference type="EMBL" id="PKT69510.1"/>
    </source>
</evidence>
<name>A0A2I0SHW3_9ACTN</name>
<dbReference type="OrthoDB" id="3275941at2"/>
<dbReference type="Pfam" id="PF13517">
    <property type="entry name" value="FG-GAP_3"/>
    <property type="match status" value="1"/>
</dbReference>
<reference evidence="3 4" key="1">
    <citation type="submission" date="2017-12" db="EMBL/GenBank/DDBJ databases">
        <title>Streptomyces populusis sp. nov., a novel endophytic actinobacterium isolated from stems of Populus adenopoda Maxim.</title>
        <authorList>
            <person name="Wang Z."/>
        </authorList>
    </citation>
    <scope>NUCLEOTIDE SEQUENCE [LARGE SCALE GENOMIC DNA]</scope>
    <source>
        <strain evidence="3 4">A249</strain>
    </source>
</reference>
<dbReference type="PANTHER" id="PTHR44103:SF1">
    <property type="entry name" value="PROPROTEIN CONVERTASE P"/>
    <property type="match status" value="1"/>
</dbReference>